<feature type="transmembrane region" description="Helical" evidence="1">
    <location>
        <begin position="596"/>
        <end position="612"/>
    </location>
</feature>
<dbReference type="PANTHER" id="PTHR33973:SF4">
    <property type="entry name" value="OS07G0153300 PROTEIN"/>
    <property type="match status" value="1"/>
</dbReference>
<dbReference type="AlphaFoldDB" id="A0A5N5X3U1"/>
<keyword evidence="1" id="KW-0472">Membrane</keyword>
<feature type="transmembrane region" description="Helical" evidence="1">
    <location>
        <begin position="47"/>
        <end position="72"/>
    </location>
</feature>
<name>A0A5N5X3U1_9EURO</name>
<accession>A0A5N5X3U1</accession>
<dbReference type="EMBL" id="ML732193">
    <property type="protein sequence ID" value="KAB8075483.1"/>
    <property type="molecule type" value="Genomic_DNA"/>
</dbReference>
<gene>
    <name evidence="2" type="ORF">BDV29DRAFT_171804</name>
</gene>
<organism evidence="2 3">
    <name type="scientific">Aspergillus leporis</name>
    <dbReference type="NCBI Taxonomy" id="41062"/>
    <lineage>
        <taxon>Eukaryota</taxon>
        <taxon>Fungi</taxon>
        <taxon>Dikarya</taxon>
        <taxon>Ascomycota</taxon>
        <taxon>Pezizomycotina</taxon>
        <taxon>Eurotiomycetes</taxon>
        <taxon>Eurotiomycetidae</taxon>
        <taxon>Eurotiales</taxon>
        <taxon>Aspergillaceae</taxon>
        <taxon>Aspergillus</taxon>
        <taxon>Aspergillus subgen. Circumdati</taxon>
    </lineage>
</organism>
<evidence type="ECO:0000313" key="3">
    <source>
        <dbReference type="Proteomes" id="UP000326565"/>
    </source>
</evidence>
<sequence length="657" mass="74868">MFHSFLPRTQLPGKVHHPLAHTMLKDAALLLLYMGHQAKVPSFWTKVVGAGVGLGLLLTIAALLTLLVRVLLVPRQLISLSDNTQTVLGKPLLFPVRFVHTRLRPVKDRFDNRFLVVGVPVGLRCRIGNLLAIDDKSLEVSPPPGGDNGSSWARILSHFSCWFSFDSVRFLHRGDHELDLREKLDSFLRSENEDPAQWPYAYLLSVPQFLGWSRSVVTWWYLYSEQRELDAMILEINNSYWEKRNVFLRVRPASDKLVNPPEASERAEYLDDHQSVQSLPSAPRASFYKGTWHKYIFASPFEKVDGVVSNRLMDPVQPGSWKANAPFSNMTTLEDSGEVRMATRLTCDGPPIDPSQMSAFDVAKFLFRWTLPGMLTTPEIIFKALKIRFTGLMRMNSKPPVRSGSVGRHITKLEADLEPFFYAYLASCVKAYSDPVELTYLPCRSFTNGIIRMQSPSYRDDDSNARRLTVEPTDPQFYTKIIDYHNMRVALAQETKPAEYNADPTARRLIVSDRTLLASILEPASDTEIDTSMHTGYHRRYWRLRQILSWSRWDSVPTVMDDFALSSSCPSARAVYMSSCLRLQYARTFAFGSQKLLGIQIFLISCLIRWLVLKGLSLWGSIFFFDSLGPQWTTVISATGYFCVMRLLTETRNCLTQ</sequence>
<reference evidence="2 3" key="1">
    <citation type="submission" date="2019-04" db="EMBL/GenBank/DDBJ databases">
        <title>Friends and foes A comparative genomics study of 23 Aspergillus species from section Flavi.</title>
        <authorList>
            <consortium name="DOE Joint Genome Institute"/>
            <person name="Kjaerbolling I."/>
            <person name="Vesth T."/>
            <person name="Frisvad J.C."/>
            <person name="Nybo J.L."/>
            <person name="Theobald S."/>
            <person name="Kildgaard S."/>
            <person name="Isbrandt T."/>
            <person name="Kuo A."/>
            <person name="Sato A."/>
            <person name="Lyhne E.K."/>
            <person name="Kogle M.E."/>
            <person name="Wiebenga A."/>
            <person name="Kun R.S."/>
            <person name="Lubbers R.J."/>
            <person name="Makela M.R."/>
            <person name="Barry K."/>
            <person name="Chovatia M."/>
            <person name="Clum A."/>
            <person name="Daum C."/>
            <person name="Haridas S."/>
            <person name="He G."/>
            <person name="LaButti K."/>
            <person name="Lipzen A."/>
            <person name="Mondo S."/>
            <person name="Riley R."/>
            <person name="Salamov A."/>
            <person name="Simmons B.A."/>
            <person name="Magnuson J.K."/>
            <person name="Henrissat B."/>
            <person name="Mortensen U.H."/>
            <person name="Larsen T.O."/>
            <person name="Devries R.P."/>
            <person name="Grigoriev I.V."/>
            <person name="Machida M."/>
            <person name="Baker S.E."/>
            <person name="Andersen M.R."/>
        </authorList>
    </citation>
    <scope>NUCLEOTIDE SEQUENCE [LARGE SCALE GENOMIC DNA]</scope>
    <source>
        <strain evidence="2 3">CBS 151.66</strain>
    </source>
</reference>
<proteinExistence type="predicted"/>
<evidence type="ECO:0000313" key="2">
    <source>
        <dbReference type="EMBL" id="KAB8075483.1"/>
    </source>
</evidence>
<dbReference type="InterPro" id="IPR010775">
    <property type="entry name" value="DUF1365"/>
</dbReference>
<dbReference type="Pfam" id="PF07103">
    <property type="entry name" value="DUF1365"/>
    <property type="match status" value="1"/>
</dbReference>
<protein>
    <submittedName>
        <fullName evidence="2">Uncharacterized protein</fullName>
    </submittedName>
</protein>
<dbReference type="Proteomes" id="UP000326565">
    <property type="component" value="Unassembled WGS sequence"/>
</dbReference>
<feature type="transmembrane region" description="Helical" evidence="1">
    <location>
        <begin position="632"/>
        <end position="649"/>
    </location>
</feature>
<keyword evidence="1" id="KW-0812">Transmembrane</keyword>
<evidence type="ECO:0000256" key="1">
    <source>
        <dbReference type="SAM" id="Phobius"/>
    </source>
</evidence>
<dbReference type="PANTHER" id="PTHR33973">
    <property type="entry name" value="OS07G0153300 PROTEIN"/>
    <property type="match status" value="1"/>
</dbReference>
<keyword evidence="1" id="KW-1133">Transmembrane helix</keyword>
<keyword evidence="3" id="KW-1185">Reference proteome</keyword>
<dbReference type="OrthoDB" id="3340520at2759"/>